<keyword evidence="1" id="KW-1133">Transmembrane helix</keyword>
<dbReference type="EMBL" id="BGZK01001385">
    <property type="protein sequence ID" value="GBP78780.1"/>
    <property type="molecule type" value="Genomic_DNA"/>
</dbReference>
<sequence length="239" mass="27515">MPGGNEYMVNNAVGEDIQRALRPFDLIRDLLLVSKYRIKDNLITPRPRMYYILSLGILLVFLYVYKDISYCLSYKWCFMVIYALHPVAYATFIAIAAYQSESAIKLVTKMQEIDRNLRIVGVLDLPNHHKTSWCYVICVIVVHASKLILIIIKLNTLSSYTKLLSNIILDLEILYLAFIVDFLLSRLEAWTTVFVNAVRRPNINIIESNHVDRNTTALFGILKAILGTFLTLKAHRSVW</sequence>
<dbReference type="AlphaFoldDB" id="A0A4C1YUD8"/>
<feature type="transmembrane region" description="Helical" evidence="1">
    <location>
        <begin position="77"/>
        <end position="98"/>
    </location>
</feature>
<feature type="transmembrane region" description="Helical" evidence="1">
    <location>
        <begin position="133"/>
        <end position="152"/>
    </location>
</feature>
<gene>
    <name evidence="2" type="ORF">EVAR_59570_1</name>
</gene>
<feature type="transmembrane region" description="Helical" evidence="1">
    <location>
        <begin position="173"/>
        <end position="195"/>
    </location>
</feature>
<reference evidence="2 3" key="1">
    <citation type="journal article" date="2019" name="Commun. Biol.">
        <title>The bagworm genome reveals a unique fibroin gene that provides high tensile strength.</title>
        <authorList>
            <person name="Kono N."/>
            <person name="Nakamura H."/>
            <person name="Ohtoshi R."/>
            <person name="Tomita M."/>
            <person name="Numata K."/>
            <person name="Arakawa K."/>
        </authorList>
    </citation>
    <scope>NUCLEOTIDE SEQUENCE [LARGE SCALE GENOMIC DNA]</scope>
</reference>
<keyword evidence="1" id="KW-0812">Transmembrane</keyword>
<keyword evidence="3" id="KW-1185">Reference proteome</keyword>
<protein>
    <recommendedName>
        <fullName evidence="4">Gustatory receptor</fullName>
    </recommendedName>
</protein>
<organism evidence="2 3">
    <name type="scientific">Eumeta variegata</name>
    <name type="common">Bagworm moth</name>
    <name type="synonym">Eumeta japonica</name>
    <dbReference type="NCBI Taxonomy" id="151549"/>
    <lineage>
        <taxon>Eukaryota</taxon>
        <taxon>Metazoa</taxon>
        <taxon>Ecdysozoa</taxon>
        <taxon>Arthropoda</taxon>
        <taxon>Hexapoda</taxon>
        <taxon>Insecta</taxon>
        <taxon>Pterygota</taxon>
        <taxon>Neoptera</taxon>
        <taxon>Endopterygota</taxon>
        <taxon>Lepidoptera</taxon>
        <taxon>Glossata</taxon>
        <taxon>Ditrysia</taxon>
        <taxon>Tineoidea</taxon>
        <taxon>Psychidae</taxon>
        <taxon>Oiketicinae</taxon>
        <taxon>Eumeta</taxon>
    </lineage>
</organism>
<comment type="caution">
    <text evidence="2">The sequence shown here is derived from an EMBL/GenBank/DDBJ whole genome shotgun (WGS) entry which is preliminary data.</text>
</comment>
<accession>A0A4C1YUD8</accession>
<feature type="transmembrane region" description="Helical" evidence="1">
    <location>
        <begin position="49"/>
        <end position="65"/>
    </location>
</feature>
<evidence type="ECO:0000313" key="3">
    <source>
        <dbReference type="Proteomes" id="UP000299102"/>
    </source>
</evidence>
<proteinExistence type="predicted"/>
<dbReference type="Proteomes" id="UP000299102">
    <property type="component" value="Unassembled WGS sequence"/>
</dbReference>
<dbReference type="OrthoDB" id="7490805at2759"/>
<evidence type="ECO:0000313" key="2">
    <source>
        <dbReference type="EMBL" id="GBP78780.1"/>
    </source>
</evidence>
<evidence type="ECO:0008006" key="4">
    <source>
        <dbReference type="Google" id="ProtNLM"/>
    </source>
</evidence>
<evidence type="ECO:0000256" key="1">
    <source>
        <dbReference type="SAM" id="Phobius"/>
    </source>
</evidence>
<name>A0A4C1YUD8_EUMVA</name>
<keyword evidence="1" id="KW-0472">Membrane</keyword>